<dbReference type="Proteomes" id="UP000800093">
    <property type="component" value="Unassembled WGS sequence"/>
</dbReference>
<accession>A0A9P4N4V6</accession>
<name>A0A9P4N4V6_9PLEO</name>
<evidence type="ECO:0000313" key="3">
    <source>
        <dbReference type="Proteomes" id="UP000800093"/>
    </source>
</evidence>
<proteinExistence type="predicted"/>
<dbReference type="EMBL" id="ML986741">
    <property type="protein sequence ID" value="KAF2258731.1"/>
    <property type="molecule type" value="Genomic_DNA"/>
</dbReference>
<organism evidence="2 3">
    <name type="scientific">Lojkania enalia</name>
    <dbReference type="NCBI Taxonomy" id="147567"/>
    <lineage>
        <taxon>Eukaryota</taxon>
        <taxon>Fungi</taxon>
        <taxon>Dikarya</taxon>
        <taxon>Ascomycota</taxon>
        <taxon>Pezizomycotina</taxon>
        <taxon>Dothideomycetes</taxon>
        <taxon>Pleosporomycetidae</taxon>
        <taxon>Pleosporales</taxon>
        <taxon>Pleosporales incertae sedis</taxon>
        <taxon>Lojkania</taxon>
    </lineage>
</organism>
<keyword evidence="3" id="KW-1185">Reference proteome</keyword>
<feature type="chain" id="PRO_5040336065" evidence="1">
    <location>
        <begin position="20"/>
        <end position="189"/>
    </location>
</feature>
<keyword evidence="1" id="KW-0732">Signal</keyword>
<comment type="caution">
    <text evidence="2">The sequence shown here is derived from an EMBL/GenBank/DDBJ whole genome shotgun (WGS) entry which is preliminary data.</text>
</comment>
<sequence>MFTKATLLSCLAAATLSSAAPTTKRDDLQPWEINSLGVFTPSGRPGSYPWSTITANITDPNEITGTLESGDTVTIPGGNTAANCQAKWYSGTTPTGRVWPCDPTEDGYWIVEIMDGDDGFSSTNFDIKFTRVIDGIYSGQRFTKTFEGSTHMAVGDNLQGTCGGSGVCSWGLKEENRPAPVTQTEVSDE</sequence>
<protein>
    <submittedName>
        <fullName evidence="2">Cell death in tomato 1</fullName>
    </submittedName>
</protein>
<dbReference type="AlphaFoldDB" id="A0A9P4N4V6"/>
<reference evidence="3" key="1">
    <citation type="journal article" date="2020" name="Stud. Mycol.">
        <title>101 Dothideomycetes genomes: A test case for predicting lifestyles and emergence of pathogens.</title>
        <authorList>
            <person name="Haridas S."/>
            <person name="Albert R."/>
            <person name="Binder M."/>
            <person name="Bloem J."/>
            <person name="LaButti K."/>
            <person name="Salamov A."/>
            <person name="Andreopoulos B."/>
            <person name="Baker S."/>
            <person name="Barry K."/>
            <person name="Bills G."/>
            <person name="Bluhm B."/>
            <person name="Cannon C."/>
            <person name="Castanera R."/>
            <person name="Culley D."/>
            <person name="Daum C."/>
            <person name="Ezra D."/>
            <person name="Gonzalez J."/>
            <person name="Henrissat B."/>
            <person name="Kuo A."/>
            <person name="Liang C."/>
            <person name="Lipzen A."/>
            <person name="Lutzoni F."/>
            <person name="Magnuson J."/>
            <person name="Mondo S."/>
            <person name="Nolan M."/>
            <person name="Ohm R."/>
            <person name="Pangilinan J."/>
            <person name="Park H.-J."/>
            <person name="Ramirez L."/>
            <person name="Alfaro M."/>
            <person name="Sun H."/>
            <person name="Tritt A."/>
            <person name="Yoshinaga Y."/>
            <person name="Zwiers L.-H."/>
            <person name="Turgeon B."/>
            <person name="Goodwin S."/>
            <person name="Spatafora J."/>
            <person name="Crous P."/>
            <person name="Grigoriev I."/>
        </authorList>
    </citation>
    <scope>NUCLEOTIDE SEQUENCE [LARGE SCALE GENOMIC DNA]</scope>
    <source>
        <strain evidence="3">CBS 304.66</strain>
    </source>
</reference>
<dbReference type="OrthoDB" id="5226619at2759"/>
<gene>
    <name evidence="2" type="ORF">CC78DRAFT_537557</name>
</gene>
<feature type="signal peptide" evidence="1">
    <location>
        <begin position="1"/>
        <end position="19"/>
    </location>
</feature>
<evidence type="ECO:0000313" key="2">
    <source>
        <dbReference type="EMBL" id="KAF2258731.1"/>
    </source>
</evidence>
<evidence type="ECO:0000256" key="1">
    <source>
        <dbReference type="SAM" id="SignalP"/>
    </source>
</evidence>